<dbReference type="PANTHER" id="PTHR11101">
    <property type="entry name" value="PHOSPHATE TRANSPORTER"/>
    <property type="match status" value="1"/>
</dbReference>
<keyword evidence="4 6" id="KW-1133">Transmembrane helix</keyword>
<keyword evidence="5 6" id="KW-0472">Membrane</keyword>
<name>A0ABW5PM66_9BACI</name>
<evidence type="ECO:0000256" key="1">
    <source>
        <dbReference type="ARBA" id="ARBA00004141"/>
    </source>
</evidence>
<evidence type="ECO:0000256" key="5">
    <source>
        <dbReference type="ARBA" id="ARBA00023136"/>
    </source>
</evidence>
<feature type="transmembrane region" description="Helical" evidence="6">
    <location>
        <begin position="74"/>
        <end position="97"/>
    </location>
</feature>
<dbReference type="Pfam" id="PF01384">
    <property type="entry name" value="PHO4"/>
    <property type="match status" value="1"/>
</dbReference>
<reference evidence="8" key="1">
    <citation type="journal article" date="2019" name="Int. J. Syst. Evol. Microbiol.">
        <title>The Global Catalogue of Microorganisms (GCM) 10K type strain sequencing project: providing services to taxonomists for standard genome sequencing and annotation.</title>
        <authorList>
            <consortium name="The Broad Institute Genomics Platform"/>
            <consortium name="The Broad Institute Genome Sequencing Center for Infectious Disease"/>
            <person name="Wu L."/>
            <person name="Ma J."/>
        </authorList>
    </citation>
    <scope>NUCLEOTIDE SEQUENCE [LARGE SCALE GENOMIC DNA]</scope>
    <source>
        <strain evidence="8">TISTR 2241</strain>
    </source>
</reference>
<keyword evidence="6" id="KW-0592">Phosphate transport</keyword>
<comment type="similarity">
    <text evidence="6">Belongs to the inorganic phosphate transporter (PiT) (TC 2.A.20) family.</text>
</comment>
<sequence length="371" mass="39097">MEIVILSFILAYFFAFNIGASGSAAAMSVSYGAGAIPQKKWALIICSIALMSGAVFGSGPVVKTLSHSIIPSHFLTPEIVVIILAASAGTLFISNLLSIPLSTSEVTVGAIVGAGIAFQSLNLNKLLIIFSFWILIPIVAMLTTYLLVKGGDRFFSGKRQFNAKWKKIGGITLILAGCLEAYAAGMNNVGNAIGPLVGASLVPLHIGILTGAAFMVIGVLSLGSRVIETSAKRIVKLSVPNGIAISGVSGILVTLASVYGLPIPITQVTTSAIAGVSASKNGQTVWKQPIIKLIVKVWLVSPVLSLIVAYLLIQACVRYNFYSVVIILCVILATLCTSSLLKTKHLKKLFNEKKTEQTSVTVISHKNEEVL</sequence>
<accession>A0ABW5PM66</accession>
<proteinExistence type="inferred from homology"/>
<feature type="transmembrane region" description="Helical" evidence="6">
    <location>
        <begin position="197"/>
        <end position="222"/>
    </location>
</feature>
<comment type="subcellular location">
    <subcellularLocation>
        <location evidence="1 6">Membrane</location>
        <topology evidence="1 6">Multi-pass membrane protein</topology>
    </subcellularLocation>
</comment>
<dbReference type="Proteomes" id="UP001597458">
    <property type="component" value="Unassembled WGS sequence"/>
</dbReference>
<protein>
    <recommendedName>
        <fullName evidence="6">Phosphate transporter</fullName>
    </recommendedName>
</protein>
<comment type="caution">
    <text evidence="7">The sequence shown here is derived from an EMBL/GenBank/DDBJ whole genome shotgun (WGS) entry which is preliminary data.</text>
</comment>
<feature type="transmembrane region" description="Helical" evidence="6">
    <location>
        <begin position="126"/>
        <end position="148"/>
    </location>
</feature>
<feature type="transmembrane region" description="Helical" evidence="6">
    <location>
        <begin position="168"/>
        <end position="185"/>
    </location>
</feature>
<dbReference type="PANTHER" id="PTHR11101:SF80">
    <property type="entry name" value="PHOSPHATE TRANSPORTER"/>
    <property type="match status" value="1"/>
</dbReference>
<feature type="transmembrane region" description="Helical" evidence="6">
    <location>
        <begin position="42"/>
        <end position="62"/>
    </location>
</feature>
<keyword evidence="3 6" id="KW-0812">Transmembrane</keyword>
<keyword evidence="8" id="KW-1185">Reference proteome</keyword>
<evidence type="ECO:0000256" key="6">
    <source>
        <dbReference type="RuleBase" id="RU363058"/>
    </source>
</evidence>
<evidence type="ECO:0000256" key="3">
    <source>
        <dbReference type="ARBA" id="ARBA00022692"/>
    </source>
</evidence>
<dbReference type="InterPro" id="IPR001204">
    <property type="entry name" value="Phos_transporter"/>
</dbReference>
<dbReference type="EMBL" id="JBHUMR010000007">
    <property type="protein sequence ID" value="MFD2616269.1"/>
    <property type="molecule type" value="Genomic_DNA"/>
</dbReference>
<evidence type="ECO:0000313" key="7">
    <source>
        <dbReference type="EMBL" id="MFD2616269.1"/>
    </source>
</evidence>
<organism evidence="7 8">
    <name type="scientific">Terrilactibacillus laevilacticus</name>
    <dbReference type="NCBI Taxonomy" id="1380157"/>
    <lineage>
        <taxon>Bacteria</taxon>
        <taxon>Bacillati</taxon>
        <taxon>Bacillota</taxon>
        <taxon>Bacilli</taxon>
        <taxon>Bacillales</taxon>
        <taxon>Bacillaceae</taxon>
        <taxon>Terrilactibacillus</taxon>
    </lineage>
</organism>
<keyword evidence="2 6" id="KW-0813">Transport</keyword>
<evidence type="ECO:0000256" key="2">
    <source>
        <dbReference type="ARBA" id="ARBA00022448"/>
    </source>
</evidence>
<gene>
    <name evidence="7" type="ORF">ACFSTF_02940</name>
</gene>
<feature type="transmembrane region" description="Helical" evidence="6">
    <location>
        <begin position="290"/>
        <end position="313"/>
    </location>
</feature>
<feature type="transmembrane region" description="Helical" evidence="6">
    <location>
        <begin position="319"/>
        <end position="341"/>
    </location>
</feature>
<evidence type="ECO:0000256" key="4">
    <source>
        <dbReference type="ARBA" id="ARBA00022989"/>
    </source>
</evidence>
<dbReference type="RefSeq" id="WP_141189707.1">
    <property type="nucleotide sequence ID" value="NZ_JBHUMR010000007.1"/>
</dbReference>
<evidence type="ECO:0000313" key="8">
    <source>
        <dbReference type="Proteomes" id="UP001597458"/>
    </source>
</evidence>